<organism evidence="2 3">
    <name type="scientific">Rhodoplanes elegans</name>
    <dbReference type="NCBI Taxonomy" id="29408"/>
    <lineage>
        <taxon>Bacteria</taxon>
        <taxon>Pseudomonadati</taxon>
        <taxon>Pseudomonadota</taxon>
        <taxon>Alphaproteobacteria</taxon>
        <taxon>Hyphomicrobiales</taxon>
        <taxon>Nitrobacteraceae</taxon>
        <taxon>Rhodoplanes</taxon>
    </lineage>
</organism>
<proteinExistence type="predicted"/>
<evidence type="ECO:0000313" key="3">
    <source>
        <dbReference type="Proteomes" id="UP000248863"/>
    </source>
</evidence>
<sequence>MARFRNHYRCPTCDCTWSDDWDATCDDDCPNCGARHISPEESEDIAPECEPHERTSTILND</sequence>
<evidence type="ECO:0000313" key="2">
    <source>
        <dbReference type="EMBL" id="RAI41912.1"/>
    </source>
</evidence>
<feature type="region of interest" description="Disordered" evidence="1">
    <location>
        <begin position="40"/>
        <end position="61"/>
    </location>
</feature>
<accession>A0A327KXG9</accession>
<dbReference type="RefSeq" id="WP_111355289.1">
    <property type="nucleotide sequence ID" value="NZ_NHSK01000213.1"/>
</dbReference>
<dbReference type="AlphaFoldDB" id="A0A327KXG9"/>
<evidence type="ECO:0000256" key="1">
    <source>
        <dbReference type="SAM" id="MobiDB-lite"/>
    </source>
</evidence>
<reference evidence="2 3" key="1">
    <citation type="submission" date="2017-07" db="EMBL/GenBank/DDBJ databases">
        <title>Draft Genome Sequences of Select Purple Nonsulfur Bacteria.</title>
        <authorList>
            <person name="Lasarre B."/>
            <person name="Mckinlay J.B."/>
        </authorList>
    </citation>
    <scope>NUCLEOTIDE SEQUENCE [LARGE SCALE GENOMIC DNA]</scope>
    <source>
        <strain evidence="2 3">DSM 11907</strain>
    </source>
</reference>
<dbReference type="EMBL" id="NPEU01000007">
    <property type="protein sequence ID" value="RAI41912.1"/>
    <property type="molecule type" value="Genomic_DNA"/>
</dbReference>
<comment type="caution">
    <text evidence="2">The sequence shown here is derived from an EMBL/GenBank/DDBJ whole genome shotgun (WGS) entry which is preliminary data.</text>
</comment>
<protein>
    <submittedName>
        <fullName evidence="2">Uncharacterized protein</fullName>
    </submittedName>
</protein>
<keyword evidence="3" id="KW-1185">Reference proteome</keyword>
<dbReference type="Proteomes" id="UP000248863">
    <property type="component" value="Unassembled WGS sequence"/>
</dbReference>
<gene>
    <name evidence="2" type="ORF">CH338_01590</name>
</gene>
<name>A0A327KXG9_9BRAD</name>
<dbReference type="OrthoDB" id="8238768at2"/>